<feature type="compositionally biased region" description="Low complexity" evidence="1">
    <location>
        <begin position="640"/>
        <end position="649"/>
    </location>
</feature>
<dbReference type="PANTHER" id="PTHR21004:SF0">
    <property type="entry name" value="PEROXISOMAL LEADER PEPTIDE-PROCESSING PROTEASE"/>
    <property type="match status" value="1"/>
</dbReference>
<evidence type="ECO:0008006" key="5">
    <source>
        <dbReference type="Google" id="ProtNLM"/>
    </source>
</evidence>
<dbReference type="GO" id="GO:0004252">
    <property type="term" value="F:serine-type endopeptidase activity"/>
    <property type="evidence" value="ECO:0007669"/>
    <property type="project" value="InterPro"/>
</dbReference>
<feature type="region of interest" description="Disordered" evidence="1">
    <location>
        <begin position="821"/>
        <end position="855"/>
    </location>
</feature>
<feature type="compositionally biased region" description="Low complexity" evidence="1">
    <location>
        <begin position="694"/>
        <end position="704"/>
    </location>
</feature>
<proteinExistence type="predicted"/>
<gene>
    <name evidence="3" type="ORF">HYH03_014809</name>
</gene>
<dbReference type="InterPro" id="IPR039245">
    <property type="entry name" value="TYSND1/DEG15"/>
</dbReference>
<dbReference type="GO" id="GO:0005777">
    <property type="term" value="C:peroxisome"/>
    <property type="evidence" value="ECO:0007669"/>
    <property type="project" value="InterPro"/>
</dbReference>
<dbReference type="Pfam" id="PF13365">
    <property type="entry name" value="Trypsin_2"/>
    <property type="match status" value="1"/>
</dbReference>
<evidence type="ECO:0000313" key="4">
    <source>
        <dbReference type="Proteomes" id="UP000612055"/>
    </source>
</evidence>
<reference evidence="3" key="1">
    <citation type="journal article" date="2020" name="bioRxiv">
        <title>Comparative genomics of Chlamydomonas.</title>
        <authorList>
            <person name="Craig R.J."/>
            <person name="Hasan A.R."/>
            <person name="Ness R.W."/>
            <person name="Keightley P.D."/>
        </authorList>
    </citation>
    <scope>NUCLEOTIDE SEQUENCE</scope>
    <source>
        <strain evidence="3">CCAP 11/70</strain>
    </source>
</reference>
<dbReference type="PANTHER" id="PTHR21004">
    <property type="entry name" value="SERINE PROTEASE-RELATED"/>
    <property type="match status" value="1"/>
</dbReference>
<dbReference type="InterPro" id="IPR043504">
    <property type="entry name" value="Peptidase_S1_PA_chymotrypsin"/>
</dbReference>
<sequence length="918" mass="93023">MFQPVLVLVSGDEDTGAALERACAFATKTRAADTGVGLAFTSVSGLSLGSRLVLFPGSALRSQLVPGQRWPNSDSSEDAAPPRIVPGAALCAVSETGAAVLTPIATVRVASAALVAKHLLQSLNQDTTADPGSGAWSFKWAIGGHPCSPAEQGALVLCWAEPIASTPDGPVAATGGAASGSVFADPRRTAALRTLLSELRAGCCSGGCRDCGGACAAPAAVPGQLCQLRGSPFGCLAPYHFLNSHVNGAISAAFAAPPGAPVAAGSCAKRNPAAPPLPVMYSIDAHVFPGMEGALVAPLGPMPAPPGVKGPSRGASEPRPLGLLVSPLARRSDGVQVPLALSWGPVEAGVIRALSDLLRSAGVGGAGEEAEAASQQLQLQPVASPERPWRRVPQPPPPSGSGLAQRPSWLAALGQRMGSAGSWLWPRPSPELSLVPCASLGRDIRCSSAAAAAAGAAYAASLSDDGDDSISSGWPAAAARQHAGGGMGWGLGGGALPPQALQSVVLLRCRGSWATGVLVESESGLLVTTAHLFHSRSGAGANASSTSSAGAGPGTKGGGSGAGGSESWSQVVCWARVPWAEAAGVRGGAASARARQHEHIWLRARVVYVWGNHLDLAVLQLEPPYRNQWSSGSASAPSAALAQAAVQRVAHARPGDTRRGSGRSGPPLGLFEPVPQPQDGRHRYGGYDEDEDSLSTTSTYGGSSDEPSYGSGTPVWAVGHSLIGPAAEWPPLVSHGNVCKVLRRRSGQPTMIIATTTTHAGGSGGALLDGSGRLVGLVTSNARHAGGTTLPNMAFCIAAEELEPVIRWAAQERARTGLALGGSGGRFVEAEPPRGLAGGRRDRSPLRGGSERERERVRAAQRSLAALAATDEEDEDAARIWRLQVPSSGQGTGFGAAAAAALVAAVAAAALLPRRSRL</sequence>
<keyword evidence="2" id="KW-0472">Membrane</keyword>
<dbReference type="EMBL" id="JAEHOE010000111">
    <property type="protein sequence ID" value="KAG2486507.1"/>
    <property type="molecule type" value="Genomic_DNA"/>
</dbReference>
<dbReference type="SUPFAM" id="SSF50494">
    <property type="entry name" value="Trypsin-like serine proteases"/>
    <property type="match status" value="1"/>
</dbReference>
<keyword evidence="2" id="KW-0812">Transmembrane</keyword>
<evidence type="ECO:0000256" key="1">
    <source>
        <dbReference type="SAM" id="MobiDB-lite"/>
    </source>
</evidence>
<organism evidence="3 4">
    <name type="scientific">Edaphochlamys debaryana</name>
    <dbReference type="NCBI Taxonomy" id="47281"/>
    <lineage>
        <taxon>Eukaryota</taxon>
        <taxon>Viridiplantae</taxon>
        <taxon>Chlorophyta</taxon>
        <taxon>core chlorophytes</taxon>
        <taxon>Chlorophyceae</taxon>
        <taxon>CS clade</taxon>
        <taxon>Chlamydomonadales</taxon>
        <taxon>Chlamydomonadales incertae sedis</taxon>
        <taxon>Edaphochlamys</taxon>
    </lineage>
</organism>
<feature type="compositionally biased region" description="Basic and acidic residues" evidence="1">
    <location>
        <begin position="839"/>
        <end position="855"/>
    </location>
</feature>
<evidence type="ECO:0000313" key="3">
    <source>
        <dbReference type="EMBL" id="KAG2486507.1"/>
    </source>
</evidence>
<comment type="caution">
    <text evidence="3">The sequence shown here is derived from an EMBL/GenBank/DDBJ whole genome shotgun (WGS) entry which is preliminary data.</text>
</comment>
<feature type="compositionally biased region" description="Gly residues" evidence="1">
    <location>
        <begin position="551"/>
        <end position="563"/>
    </location>
</feature>
<feature type="transmembrane region" description="Helical" evidence="2">
    <location>
        <begin position="893"/>
        <end position="912"/>
    </location>
</feature>
<keyword evidence="2" id="KW-1133">Transmembrane helix</keyword>
<feature type="region of interest" description="Disordered" evidence="1">
    <location>
        <begin position="640"/>
        <end position="709"/>
    </location>
</feature>
<dbReference type="OrthoDB" id="17845at2759"/>
<dbReference type="GO" id="GO:0016485">
    <property type="term" value="P:protein processing"/>
    <property type="evidence" value="ECO:0007669"/>
    <property type="project" value="InterPro"/>
</dbReference>
<feature type="region of interest" description="Disordered" evidence="1">
    <location>
        <begin position="540"/>
        <end position="563"/>
    </location>
</feature>
<protein>
    <recommendedName>
        <fullName evidence="5">Glyoxysomal processing protease, glyoxysomal</fullName>
    </recommendedName>
</protein>
<feature type="compositionally biased region" description="Low complexity" evidence="1">
    <location>
        <begin position="540"/>
        <end position="550"/>
    </location>
</feature>
<accession>A0A836BRV4</accession>
<feature type="region of interest" description="Disordered" evidence="1">
    <location>
        <begin position="369"/>
        <end position="405"/>
    </location>
</feature>
<evidence type="ECO:0000256" key="2">
    <source>
        <dbReference type="SAM" id="Phobius"/>
    </source>
</evidence>
<dbReference type="InterPro" id="IPR009003">
    <property type="entry name" value="Peptidase_S1_PA"/>
</dbReference>
<dbReference type="AlphaFoldDB" id="A0A836BRV4"/>
<dbReference type="Proteomes" id="UP000612055">
    <property type="component" value="Unassembled WGS sequence"/>
</dbReference>
<keyword evidence="4" id="KW-1185">Reference proteome</keyword>
<name>A0A836BRV4_9CHLO</name>
<dbReference type="Gene3D" id="2.40.10.10">
    <property type="entry name" value="Trypsin-like serine proteases"/>
    <property type="match status" value="1"/>
</dbReference>